<dbReference type="AlphaFoldDB" id="A0A7J7MDA3"/>
<protein>
    <submittedName>
        <fullName evidence="1">Uncharacterized protein</fullName>
    </submittedName>
</protein>
<evidence type="ECO:0000313" key="1">
    <source>
        <dbReference type="EMBL" id="KAF6152855.1"/>
    </source>
</evidence>
<dbReference type="Proteomes" id="UP000541444">
    <property type="component" value="Unassembled WGS sequence"/>
</dbReference>
<gene>
    <name evidence="1" type="ORF">GIB67_025873</name>
</gene>
<organism evidence="1 2">
    <name type="scientific">Kingdonia uniflora</name>
    <dbReference type="NCBI Taxonomy" id="39325"/>
    <lineage>
        <taxon>Eukaryota</taxon>
        <taxon>Viridiplantae</taxon>
        <taxon>Streptophyta</taxon>
        <taxon>Embryophyta</taxon>
        <taxon>Tracheophyta</taxon>
        <taxon>Spermatophyta</taxon>
        <taxon>Magnoliopsida</taxon>
        <taxon>Ranunculales</taxon>
        <taxon>Circaeasteraceae</taxon>
        <taxon>Kingdonia</taxon>
    </lineage>
</organism>
<keyword evidence="2" id="KW-1185">Reference proteome</keyword>
<proteinExistence type="predicted"/>
<dbReference type="EMBL" id="JACGCM010001604">
    <property type="protein sequence ID" value="KAF6152855.1"/>
    <property type="molecule type" value="Genomic_DNA"/>
</dbReference>
<reference evidence="1 2" key="1">
    <citation type="journal article" date="2020" name="IScience">
        <title>Genome Sequencing of the Endangered Kingdonia uniflora (Circaeasteraceae, Ranunculales) Reveals Potential Mechanisms of Evolutionary Specialization.</title>
        <authorList>
            <person name="Sun Y."/>
            <person name="Deng T."/>
            <person name="Zhang A."/>
            <person name="Moore M.J."/>
            <person name="Landis J.B."/>
            <person name="Lin N."/>
            <person name="Zhang H."/>
            <person name="Zhang X."/>
            <person name="Huang J."/>
            <person name="Zhang X."/>
            <person name="Sun H."/>
            <person name="Wang H."/>
        </authorList>
    </citation>
    <scope>NUCLEOTIDE SEQUENCE [LARGE SCALE GENOMIC DNA]</scope>
    <source>
        <strain evidence="1">TB1705</strain>
        <tissue evidence="1">Leaf</tissue>
    </source>
</reference>
<comment type="caution">
    <text evidence="1">The sequence shown here is derived from an EMBL/GenBank/DDBJ whole genome shotgun (WGS) entry which is preliminary data.</text>
</comment>
<evidence type="ECO:0000313" key="2">
    <source>
        <dbReference type="Proteomes" id="UP000541444"/>
    </source>
</evidence>
<name>A0A7J7MDA3_9MAGN</name>
<sequence>MQNLTMSLKEKEYDGTCDAEGSESDYREGHVSQLRFLSGKKQKKDFEEVVNAPLNLIHLFHKIMKRMTFGNSYNRMGKVICPHQLLLHRLELDLNLDRY</sequence>
<accession>A0A7J7MDA3</accession>